<evidence type="ECO:0000256" key="7">
    <source>
        <dbReference type="ARBA" id="ARBA00023128"/>
    </source>
</evidence>
<keyword evidence="9" id="KW-0999">Mitochondrion inner membrane</keyword>
<evidence type="ECO:0000256" key="1">
    <source>
        <dbReference type="ARBA" id="ARBA00003064"/>
    </source>
</evidence>
<keyword evidence="8" id="KW-0472">Membrane</keyword>
<dbReference type="Pfam" id="PF09813">
    <property type="entry name" value="Coa3_cc"/>
    <property type="match status" value="1"/>
</dbReference>
<accession>A0AAD5VSS5</accession>
<comment type="subunit">
    <text evidence="4 9">Component of 250-400 kDa complexes called cytochrome oxidase assembly intermediates or COA complexes.</text>
</comment>
<dbReference type="EMBL" id="JANIEX010000325">
    <property type="protein sequence ID" value="KAJ3568771.1"/>
    <property type="molecule type" value="Genomic_DNA"/>
</dbReference>
<dbReference type="InterPro" id="IPR018628">
    <property type="entry name" value="Coa3_CC"/>
</dbReference>
<dbReference type="AlphaFoldDB" id="A0AAD5VSS5"/>
<dbReference type="Proteomes" id="UP001213000">
    <property type="component" value="Unassembled WGS sequence"/>
</dbReference>
<keyword evidence="13" id="KW-1185">Reference proteome</keyword>
<proteinExistence type="inferred from homology"/>
<evidence type="ECO:0000256" key="4">
    <source>
        <dbReference type="ARBA" id="ARBA00011351"/>
    </source>
</evidence>
<dbReference type="GO" id="GO:0005743">
    <property type="term" value="C:mitochondrial inner membrane"/>
    <property type="evidence" value="ECO:0007669"/>
    <property type="project" value="UniProtKB-UniRule"/>
</dbReference>
<sequence length="169" mass="17997">MSAGLQRAREPFRFRNALTGLCLGALAFGIYSYSINAVKQDVFDDVDEEARALARTGTSAGAAALSSESPVADKPPPPVLTKDDEKRIMDSAFTAATGVGGSTLPVDASKAEDEFARSSTPESSQQGPARGLLQTLDKRFPWLLDPQNKTLVWGAPPIDDNGKISSRRS</sequence>
<dbReference type="PANTHER" id="PTHR15642">
    <property type="entry name" value="CYTOCHROME C OXIDASE ASSEMBLY FACTOR 3, MITOCHONDRIAL"/>
    <property type="match status" value="1"/>
</dbReference>
<dbReference type="InterPro" id="IPR041752">
    <property type="entry name" value="Coa3"/>
</dbReference>
<evidence type="ECO:0000256" key="10">
    <source>
        <dbReference type="SAM" id="MobiDB-lite"/>
    </source>
</evidence>
<name>A0AAD5VSS5_9AGAR</name>
<evidence type="ECO:0000313" key="13">
    <source>
        <dbReference type="Proteomes" id="UP001213000"/>
    </source>
</evidence>
<feature type="domain" description="Cytochrome c oxidase assembly factor 3 mitochondrial coiled-coil" evidence="11">
    <location>
        <begin position="4"/>
        <end position="50"/>
    </location>
</feature>
<keyword evidence="5" id="KW-0812">Transmembrane</keyword>
<evidence type="ECO:0000256" key="3">
    <source>
        <dbReference type="ARBA" id="ARBA00007035"/>
    </source>
</evidence>
<reference evidence="12" key="1">
    <citation type="submission" date="2022-07" db="EMBL/GenBank/DDBJ databases">
        <title>Genome Sequence of Leucocoprinus birnbaumii.</title>
        <authorList>
            <person name="Buettner E."/>
        </authorList>
    </citation>
    <scope>NUCLEOTIDE SEQUENCE</scope>
    <source>
        <strain evidence="12">VT141</strain>
    </source>
</reference>
<comment type="caution">
    <text evidence="12">The sequence shown here is derived from an EMBL/GenBank/DDBJ whole genome shotgun (WGS) entry which is preliminary data.</text>
</comment>
<dbReference type="GO" id="GO:0033617">
    <property type="term" value="P:mitochondrial respiratory chain complex IV assembly"/>
    <property type="evidence" value="ECO:0007669"/>
    <property type="project" value="UniProtKB-UniRule"/>
</dbReference>
<evidence type="ECO:0000256" key="2">
    <source>
        <dbReference type="ARBA" id="ARBA00004304"/>
    </source>
</evidence>
<comment type="function">
    <text evidence="1 9">Required for assembly of cytochrome c oxidase (complex IV).</text>
</comment>
<protein>
    <recommendedName>
        <fullName evidence="9">Cytochrome c oxidase assembly factor 3</fullName>
    </recommendedName>
</protein>
<gene>
    <name evidence="12" type="ORF">NP233_g5495</name>
</gene>
<organism evidence="12 13">
    <name type="scientific">Leucocoprinus birnbaumii</name>
    <dbReference type="NCBI Taxonomy" id="56174"/>
    <lineage>
        <taxon>Eukaryota</taxon>
        <taxon>Fungi</taxon>
        <taxon>Dikarya</taxon>
        <taxon>Basidiomycota</taxon>
        <taxon>Agaricomycotina</taxon>
        <taxon>Agaricomycetes</taxon>
        <taxon>Agaricomycetidae</taxon>
        <taxon>Agaricales</taxon>
        <taxon>Agaricineae</taxon>
        <taxon>Agaricaceae</taxon>
        <taxon>Leucocoprinus</taxon>
    </lineage>
</organism>
<feature type="region of interest" description="Disordered" evidence="10">
    <location>
        <begin position="100"/>
        <end position="132"/>
    </location>
</feature>
<keyword evidence="6" id="KW-1133">Transmembrane helix</keyword>
<evidence type="ECO:0000256" key="9">
    <source>
        <dbReference type="RuleBase" id="RU367056"/>
    </source>
</evidence>
<comment type="similarity">
    <text evidence="3 9">Belongs to the COA3 family.</text>
</comment>
<feature type="region of interest" description="Disordered" evidence="10">
    <location>
        <begin position="59"/>
        <end position="83"/>
    </location>
</feature>
<evidence type="ECO:0000313" key="12">
    <source>
        <dbReference type="EMBL" id="KAJ3568771.1"/>
    </source>
</evidence>
<evidence type="ECO:0000259" key="11">
    <source>
        <dbReference type="Pfam" id="PF09813"/>
    </source>
</evidence>
<comment type="subcellular location">
    <subcellularLocation>
        <location evidence="2">Mitochondrion membrane</location>
        <topology evidence="2">Single-pass membrane protein</topology>
    </subcellularLocation>
</comment>
<feature type="region of interest" description="Disordered" evidence="10">
    <location>
        <begin position="150"/>
        <end position="169"/>
    </location>
</feature>
<dbReference type="PANTHER" id="PTHR15642:SF3">
    <property type="entry name" value="CYTOCHROME C OXIDASE ASSEMBLY FACTOR 3 HOMOLOG, MITOCHONDRIAL"/>
    <property type="match status" value="1"/>
</dbReference>
<evidence type="ECO:0000256" key="5">
    <source>
        <dbReference type="ARBA" id="ARBA00022692"/>
    </source>
</evidence>
<evidence type="ECO:0000256" key="6">
    <source>
        <dbReference type="ARBA" id="ARBA00022989"/>
    </source>
</evidence>
<keyword evidence="7 9" id="KW-0496">Mitochondrion</keyword>
<feature type="compositionally biased region" description="Polar residues" evidence="10">
    <location>
        <begin position="117"/>
        <end position="127"/>
    </location>
</feature>
<evidence type="ECO:0000256" key="8">
    <source>
        <dbReference type="ARBA" id="ARBA00023136"/>
    </source>
</evidence>